<organism evidence="3 4">
    <name type="scientific">Ancylobacter novellus</name>
    <name type="common">Thiobacillus novellus</name>
    <dbReference type="NCBI Taxonomy" id="921"/>
    <lineage>
        <taxon>Bacteria</taxon>
        <taxon>Pseudomonadati</taxon>
        <taxon>Pseudomonadota</taxon>
        <taxon>Alphaproteobacteria</taxon>
        <taxon>Hyphomicrobiales</taxon>
        <taxon>Xanthobacteraceae</taxon>
        <taxon>Ancylobacter</taxon>
    </lineage>
</organism>
<keyword evidence="2" id="KW-0732">Signal</keyword>
<comment type="caution">
    <text evidence="3">The sequence shown here is derived from an EMBL/GenBank/DDBJ whole genome shotgun (WGS) entry which is preliminary data.</text>
</comment>
<evidence type="ECO:0008006" key="5">
    <source>
        <dbReference type="Google" id="ProtNLM"/>
    </source>
</evidence>
<reference evidence="3 4" key="1">
    <citation type="submission" date="2017-08" db="EMBL/GenBank/DDBJ databases">
        <title>Infants hospitalized years apart are colonized by the same room-sourced microbial strains.</title>
        <authorList>
            <person name="Brooks B."/>
            <person name="Olm M.R."/>
            <person name="Firek B.A."/>
            <person name="Baker R."/>
            <person name="Thomas B.C."/>
            <person name="Morowitz M.J."/>
            <person name="Banfield J.F."/>
        </authorList>
    </citation>
    <scope>NUCLEOTIDE SEQUENCE [LARGE SCALE GENOMIC DNA]</scope>
    <source>
        <strain evidence="3">S2_005_003_R2_43</strain>
    </source>
</reference>
<evidence type="ECO:0000313" key="3">
    <source>
        <dbReference type="EMBL" id="PZQ10543.1"/>
    </source>
</evidence>
<gene>
    <name evidence="3" type="ORF">DI565_19800</name>
</gene>
<name>A0A2W5LZK5_ANCNO</name>
<sequence length="137" mass="13668">MTALLRTIAIVVFAVFAAAAWATPSEAHAGHDAPPAAAQSRQPSSIEAMSKTAAAEEQAPAAAAVSADDADCRGHGATGETRCCSTVCHAAMSEEPGVLTPLPIEGTAGPSLPEPTAHSGATIHVKRPPRPLAATVG</sequence>
<proteinExistence type="predicted"/>
<evidence type="ECO:0000313" key="4">
    <source>
        <dbReference type="Proteomes" id="UP000249577"/>
    </source>
</evidence>
<evidence type="ECO:0000256" key="1">
    <source>
        <dbReference type="SAM" id="MobiDB-lite"/>
    </source>
</evidence>
<dbReference type="EMBL" id="QFPN01000015">
    <property type="protein sequence ID" value="PZQ10543.1"/>
    <property type="molecule type" value="Genomic_DNA"/>
</dbReference>
<protein>
    <recommendedName>
        <fullName evidence="5">CopL family metal-binding regulatory protein</fullName>
    </recommendedName>
</protein>
<feature type="region of interest" description="Disordered" evidence="1">
    <location>
        <begin position="27"/>
        <end position="78"/>
    </location>
</feature>
<feature type="compositionally biased region" description="Low complexity" evidence="1">
    <location>
        <begin position="53"/>
        <end position="67"/>
    </location>
</feature>
<feature type="compositionally biased region" description="Low complexity" evidence="1">
    <location>
        <begin position="32"/>
        <end position="45"/>
    </location>
</feature>
<feature type="chain" id="PRO_5016035470" description="CopL family metal-binding regulatory protein" evidence="2">
    <location>
        <begin position="30"/>
        <end position="137"/>
    </location>
</feature>
<evidence type="ECO:0000256" key="2">
    <source>
        <dbReference type="SAM" id="SignalP"/>
    </source>
</evidence>
<accession>A0A2W5LZK5</accession>
<dbReference type="Proteomes" id="UP000249577">
    <property type="component" value="Unassembled WGS sequence"/>
</dbReference>
<feature type="signal peptide" evidence="2">
    <location>
        <begin position="1"/>
        <end position="29"/>
    </location>
</feature>
<dbReference type="AlphaFoldDB" id="A0A2W5LZK5"/>